<dbReference type="Pfam" id="PF06011">
    <property type="entry name" value="TRP"/>
    <property type="match status" value="1"/>
</dbReference>
<reference evidence="5" key="1">
    <citation type="submission" date="2022-08" db="EMBL/GenBank/DDBJ databases">
        <title>Novel sulfate-reducing endosymbionts in the free-living metamonad Anaeramoeba.</title>
        <authorList>
            <person name="Jerlstrom-Hultqvist J."/>
            <person name="Cepicka I."/>
            <person name="Gallot-Lavallee L."/>
            <person name="Salas-Leiva D."/>
            <person name="Curtis B.A."/>
            <person name="Zahonova K."/>
            <person name="Pipaliya S."/>
            <person name="Dacks J."/>
            <person name="Roger A.J."/>
        </authorList>
    </citation>
    <scope>NUCLEOTIDE SEQUENCE</scope>
    <source>
        <strain evidence="5">Schooner1</strain>
    </source>
</reference>
<keyword evidence="6" id="KW-1185">Reference proteome</keyword>
<sequence length="1669" mass="190844">MLQKKLTIFQLIVLVFTILTLLEANYIFVTIGDSLEDTIKNAKDNDEIVLYPGVVLTETINFPGLNKNGSLTIRGTKGEGDRISQIVLTCGTSDCNQTPLFIIGDDLNLNIQDLELRSVNNPIQMSTTPSDTNVTFSGVVFKYGESVNSHYFNIADQMGVYQFINCEFIEIKISNEGYAIFNVENKYLYFENTQITKSNLVSDSYSIIFDIDPVNQELYYIDEEETYDRVTLKESEFETVYLKRGKLKIDNYTTFTGYSIWESGDLQGTDQEDSESSELRLNCDFLIRDHSEIDPYNYTMKNRYIKNLHLILNANHKIDWEGYESITLESYGFIVLEGNSQMNINTDEKFENDEHFVASIYGVDSCGIILEAESILSIFNHKSDLLPRDNSSVWGFLMSCPIEIGSYDELHDDDTQKSELAKFYFHHGYFTMSGGISTNGKIPNWYVSWIINYGVFIMGDDTRQIYLREGDSDQEIDKKAKFNNYGYFESKTDSLAFEQEYVVDVPFYNYNTKAEVTIAQSTNATFTASFVQTYIEHSTQADHDYQKHPFLFIKKGAAFNAQSEGQEFIQGTIRGSGSILNSLTLKGTILWPGYDRNSQLVYEFPTLTIHGSLNLTEGSKLRAYIYDQNSYEKLKITNNANDDSQFLHIHSDLDIVFLWPYVANLSDSLTVVDLSEIEAEIDSQDIDLEIGITNVSPGADDREDPSTLELSQRFWKTIVEPGTPGESDYDPYSIDSDETNTDYYQKEMEVVDSTKVEYQDYFQEFEFICGTDMNSLFGLQIRAKGCPPGKEFQGSRSQCLDCSRGTFSEEYASTVCTVCQPGTYSSDQGSHTCIECGKGTFSELGAGECSECSVSKYNDEIAQSTCKDCPDYTRASTKGATAQSDCKCKPKYYGTTNNCHECPPGGVCTNLDTIVPLADEGFWNRSATEAYFYGCIPRESCTGEGKCSENYQGRMCGECVEDTYRLGNFCVKCGNEKTRWRGFAWFALLILSCWGIYQFSIIGYPPAVYFATVTILIYFIQEISLLSLFELYWPKALLGLFDVFSIFTFNIDLLAAECYNPNFTIVNKFIFGIFVPIIFGLVYYLYYVSASVWSFLMEPRIEKIKVKHREWFDQEQEYHGKSGFIKKHSHRALRKLFHFRNMDEIYILSNNCYNSFGYTLSFIYATVSYWMMKPMDCTKYSTGFTVFDPEPTYSCDGSRYSTLLAFSIIFFLIYSCGIPLWMFYQFKKNKDTISFREEYGLLIGRFKDEWYYWELVLMMRRLLFVIFSLFLSRYPMMQTAFAEMSLFLMLLLQLYARPYKEDRHNRLEFTLLSARVVVSLCGTLFYGGDLSSDHIINLLIAAVYLLVICSVIALAVMLRYDYKDNLHLMEEKNAERRELEKQLLSSGAILPSSIKNEKTIAGQKVWKTMEIMHFLRDDTVPSSLFGWLLQAEKEQRERFADIACSVIDFALEQTSKVGVVPLKSNIILSGSEKSKKDSVSTSSESEDELKKKDQNSDDEKDDDELKKLEQNSEDHLNNCRGCWEDEILPFVADAILYWLDEASVLEKRSLSVIFRSLDMYMKEHSENAGSLMNRRLRKIKRKMKKVLNKFKKSGDNEESDETQSTSTESSGEGTSSSTGSTTPTTSYSSTTPSSDNDKSGDLELKELDQNHKTDSENEIELNELDVDEK</sequence>
<feature type="transmembrane region" description="Helical" evidence="2">
    <location>
        <begin position="980"/>
        <end position="997"/>
    </location>
</feature>
<feature type="domain" description="Tyrosine-protein kinase ephrin type A/B receptor-like" evidence="4">
    <location>
        <begin position="839"/>
        <end position="886"/>
    </location>
</feature>
<dbReference type="PANTHER" id="PTHR11319:SF35">
    <property type="entry name" value="OUTER MEMBRANE PROTEIN PMPC-RELATED"/>
    <property type="match status" value="1"/>
</dbReference>
<keyword evidence="2" id="KW-1133">Transmembrane helix</keyword>
<feature type="region of interest" description="Disordered" evidence="1">
    <location>
        <begin position="1588"/>
        <end position="1669"/>
    </location>
</feature>
<dbReference type="SMART" id="SM01411">
    <property type="entry name" value="Ephrin_rec_like"/>
    <property type="match status" value="2"/>
</dbReference>
<feature type="transmembrane region" description="Helical" evidence="2">
    <location>
        <begin position="1069"/>
        <end position="1096"/>
    </location>
</feature>
<dbReference type="Pfam" id="PF07699">
    <property type="entry name" value="Ephrin_rec_like"/>
    <property type="match status" value="1"/>
</dbReference>
<dbReference type="Gene3D" id="2.10.50.10">
    <property type="entry name" value="Tumor Necrosis Factor Receptor, subunit A, domain 2"/>
    <property type="match status" value="2"/>
</dbReference>
<feature type="compositionally biased region" description="Basic and acidic residues" evidence="1">
    <location>
        <begin position="1635"/>
        <end position="1655"/>
    </location>
</feature>
<organism evidence="5 6">
    <name type="scientific">Anaeramoeba flamelloides</name>
    <dbReference type="NCBI Taxonomy" id="1746091"/>
    <lineage>
        <taxon>Eukaryota</taxon>
        <taxon>Metamonada</taxon>
        <taxon>Anaeramoebidae</taxon>
        <taxon>Anaeramoeba</taxon>
    </lineage>
</organism>
<dbReference type="Proteomes" id="UP001150062">
    <property type="component" value="Unassembled WGS sequence"/>
</dbReference>
<dbReference type="EMBL" id="JAOAOG010000018">
    <property type="protein sequence ID" value="KAJ6254654.1"/>
    <property type="molecule type" value="Genomic_DNA"/>
</dbReference>
<feature type="region of interest" description="Disordered" evidence="1">
    <location>
        <begin position="1474"/>
        <end position="1505"/>
    </location>
</feature>
<feature type="transmembrane region" description="Helical" evidence="2">
    <location>
        <begin position="1152"/>
        <end position="1172"/>
    </location>
</feature>
<feature type="compositionally biased region" description="Low complexity" evidence="1">
    <location>
        <begin position="1602"/>
        <end position="1634"/>
    </location>
</feature>
<evidence type="ECO:0000256" key="2">
    <source>
        <dbReference type="SAM" id="Phobius"/>
    </source>
</evidence>
<dbReference type="InterPro" id="IPR010308">
    <property type="entry name" value="TRP_C"/>
</dbReference>
<proteinExistence type="predicted"/>
<comment type="caution">
    <text evidence="5">The sequence shown here is derived from an EMBL/GenBank/DDBJ whole genome shotgun (WGS) entry which is preliminary data.</text>
</comment>
<feature type="transmembrane region" description="Helical" evidence="2">
    <location>
        <begin position="1250"/>
        <end position="1270"/>
    </location>
</feature>
<keyword evidence="2" id="KW-0812">Transmembrane</keyword>
<evidence type="ECO:0000313" key="5">
    <source>
        <dbReference type="EMBL" id="KAJ6254654.1"/>
    </source>
</evidence>
<dbReference type="CDD" id="cd00185">
    <property type="entry name" value="TNFRSF"/>
    <property type="match status" value="1"/>
</dbReference>
<evidence type="ECO:0000313" key="6">
    <source>
        <dbReference type="Proteomes" id="UP001150062"/>
    </source>
</evidence>
<feature type="transmembrane region" description="Helical" evidence="2">
    <location>
        <begin position="1276"/>
        <end position="1295"/>
    </location>
</feature>
<evidence type="ECO:0000256" key="1">
    <source>
        <dbReference type="SAM" id="MobiDB-lite"/>
    </source>
</evidence>
<accession>A0ABQ8ZD98</accession>
<feature type="transmembrane region" description="Helical" evidence="2">
    <location>
        <begin position="1203"/>
        <end position="1224"/>
    </location>
</feature>
<gene>
    <name evidence="5" type="ORF">M0813_12256</name>
</gene>
<dbReference type="PANTHER" id="PTHR11319">
    <property type="entry name" value="G PROTEIN-COUPLED RECEPTOR-RELATED"/>
    <property type="match status" value="1"/>
</dbReference>
<keyword evidence="2" id="KW-0472">Membrane</keyword>
<keyword evidence="5" id="KW-0675">Receptor</keyword>
<feature type="domain" description="TRP C-terminal" evidence="3">
    <location>
        <begin position="1235"/>
        <end position="1358"/>
    </location>
</feature>
<dbReference type="SUPFAM" id="SSF57184">
    <property type="entry name" value="Growth factor receptor domain"/>
    <property type="match status" value="1"/>
</dbReference>
<name>A0ABQ8ZD98_9EUKA</name>
<evidence type="ECO:0000259" key="3">
    <source>
        <dbReference type="Pfam" id="PF06011"/>
    </source>
</evidence>
<feature type="transmembrane region" description="Helical" evidence="2">
    <location>
        <begin position="1307"/>
        <end position="1328"/>
    </location>
</feature>
<protein>
    <submittedName>
        <fullName evidence="5">G protein-coupled receptor-related</fullName>
    </submittedName>
</protein>
<feature type="transmembrane region" description="Helical" evidence="2">
    <location>
        <begin position="1009"/>
        <end position="1033"/>
    </location>
</feature>
<feature type="transmembrane region" description="Helical" evidence="2">
    <location>
        <begin position="1334"/>
        <end position="1358"/>
    </location>
</feature>
<feature type="compositionally biased region" description="Basic and acidic residues" evidence="1">
    <location>
        <begin position="1488"/>
        <end position="1505"/>
    </location>
</feature>
<evidence type="ECO:0000259" key="4">
    <source>
        <dbReference type="Pfam" id="PF07699"/>
    </source>
</evidence>
<feature type="compositionally biased region" description="Acidic residues" evidence="1">
    <location>
        <begin position="1656"/>
        <end position="1669"/>
    </location>
</feature>
<dbReference type="InterPro" id="IPR009030">
    <property type="entry name" value="Growth_fac_rcpt_cys_sf"/>
</dbReference>
<dbReference type="InterPro" id="IPR011641">
    <property type="entry name" value="Tyr-kin_ephrin_A/B_rcpt-like"/>
</dbReference>